<dbReference type="Gene3D" id="3.40.50.150">
    <property type="entry name" value="Vaccinia Virus protein VP39"/>
    <property type="match status" value="1"/>
</dbReference>
<dbReference type="STRING" id="5601.A0A0D2FEX7"/>
<evidence type="ECO:0000313" key="2">
    <source>
        <dbReference type="EMBL" id="KIW66583.1"/>
    </source>
</evidence>
<proteinExistence type="predicted"/>
<dbReference type="PANTHER" id="PTHR47473:SF1">
    <property type="entry name" value="METHYLTRANSFERASE DOMAIN-CONTAINING PROTEIN"/>
    <property type="match status" value="1"/>
</dbReference>
<keyword evidence="1" id="KW-0472">Membrane</keyword>
<dbReference type="Proteomes" id="UP000054266">
    <property type="component" value="Unassembled WGS sequence"/>
</dbReference>
<gene>
    <name evidence="2" type="ORF">PV04_05903</name>
</gene>
<keyword evidence="1" id="KW-0812">Transmembrane</keyword>
<sequence length="824" mass="93967">MPQFSYAEWQRLKTFRLELGLIGVGFTVLVTILGVVLYRLGGQIPIDKLTSNPYIRFVYACMLKPHERRSDGGQQGALDNFYSTQVGETPFVFPCAHSGQANVYDSTRKRLLRGREDMLAILVAKLQGKMASGDGRKPIWYDIGGGTGYNIEVMDKLVGVEGFFEHIFLVDLSTSLCEVARERVHKNGWKNVTVLCQDARSVACNPGSADLITMSYSLSMIPDYYSVVDMITSFLSPKGLIGIVDFYVQSVVDYSSRNYCGGAFNRHVNWFGRMFWRTWFEADRVNLDGGRRDYVEYRFGTILSTSQRNYPLGGIPYYIFIGCRRDAEAFAEQGQEVLEKLDAALTESPYLSPMKFKERRNLDAIQNIPRSKSYESAIVNLSNDLPLPSAFYQQHHWRIYYNDLLQKHQQFGNEYIYAFNWEDPKVDRQLLNINQDDVILTITSAGDNILDYLLEKPKRVHAVDLNPNQNHLLELKVAAFTALPYSDVWQLFGEGKHPDFRNLLLSKLSPHMSSQAFQYWLGKSYIFASKGGLYESGGSRHAIKLVRWLFKTFGLTAKVRTLCKIETLNEQREIWPQIRNLLLSWPLHKTVVSTEWWAWKAAGVPPNQHALILDDYAQRTKLPKSKKLCGEAIWQYVVDTLDPVVETTQISRDNYFYYLCLQGKFSRKCHPRYLGVKAHTQLSKPDAFDGLRIHTDEFIEVIARISPSTLTIAILMDSMDWFDPNDSDGAALEQIVSLNKVLQVGGRVLFRSAALRPWYTDIFEKNGFDAKCVGRRDSGKCIDRVNMYASAWICTKKVNISDSPVIPSKRKDAVAVAALEELNI</sequence>
<dbReference type="Pfam" id="PF13489">
    <property type="entry name" value="Methyltransf_23"/>
    <property type="match status" value="1"/>
</dbReference>
<evidence type="ECO:0008006" key="4">
    <source>
        <dbReference type="Google" id="ProtNLM"/>
    </source>
</evidence>
<organism evidence="2 3">
    <name type="scientific">Phialophora macrospora</name>
    <dbReference type="NCBI Taxonomy" id="1851006"/>
    <lineage>
        <taxon>Eukaryota</taxon>
        <taxon>Fungi</taxon>
        <taxon>Dikarya</taxon>
        <taxon>Ascomycota</taxon>
        <taxon>Pezizomycotina</taxon>
        <taxon>Eurotiomycetes</taxon>
        <taxon>Chaetothyriomycetidae</taxon>
        <taxon>Chaetothyriales</taxon>
        <taxon>Herpotrichiellaceae</taxon>
        <taxon>Phialophora</taxon>
    </lineage>
</organism>
<dbReference type="InterPro" id="IPR029063">
    <property type="entry name" value="SAM-dependent_MTases_sf"/>
</dbReference>
<protein>
    <recommendedName>
        <fullName evidence="4">Methyltransferase domain-containing protein</fullName>
    </recommendedName>
</protein>
<dbReference type="CDD" id="cd02440">
    <property type="entry name" value="AdoMet_MTases"/>
    <property type="match status" value="1"/>
</dbReference>
<dbReference type="EMBL" id="KN846959">
    <property type="protein sequence ID" value="KIW66583.1"/>
    <property type="molecule type" value="Genomic_DNA"/>
</dbReference>
<keyword evidence="3" id="KW-1185">Reference proteome</keyword>
<dbReference type="HOGENOM" id="CLU_020809_0_0_1"/>
<dbReference type="Pfam" id="PF11899">
    <property type="entry name" value="DUF3419"/>
    <property type="match status" value="1"/>
</dbReference>
<dbReference type="PANTHER" id="PTHR47473">
    <property type="entry name" value="BTA1P"/>
    <property type="match status" value="1"/>
</dbReference>
<dbReference type="AlphaFoldDB" id="A0A0D2FEX7"/>
<evidence type="ECO:0000313" key="3">
    <source>
        <dbReference type="Proteomes" id="UP000054266"/>
    </source>
</evidence>
<evidence type="ECO:0000256" key="1">
    <source>
        <dbReference type="SAM" id="Phobius"/>
    </source>
</evidence>
<name>A0A0D2FEX7_9EURO</name>
<accession>A0A0D2FEX7</accession>
<reference evidence="2 3" key="1">
    <citation type="submission" date="2015-01" db="EMBL/GenBank/DDBJ databases">
        <title>The Genome Sequence of Capronia semiimmersa CBS27337.</title>
        <authorList>
            <consortium name="The Broad Institute Genomics Platform"/>
            <person name="Cuomo C."/>
            <person name="de Hoog S."/>
            <person name="Gorbushina A."/>
            <person name="Stielow B."/>
            <person name="Teixiera M."/>
            <person name="Abouelleil A."/>
            <person name="Chapman S.B."/>
            <person name="Priest M."/>
            <person name="Young S.K."/>
            <person name="Wortman J."/>
            <person name="Nusbaum C."/>
            <person name="Birren B."/>
        </authorList>
    </citation>
    <scope>NUCLEOTIDE SEQUENCE [LARGE SCALE GENOMIC DNA]</scope>
    <source>
        <strain evidence="2 3">CBS 27337</strain>
    </source>
</reference>
<dbReference type="SUPFAM" id="SSF53335">
    <property type="entry name" value="S-adenosyl-L-methionine-dependent methyltransferases"/>
    <property type="match status" value="1"/>
</dbReference>
<dbReference type="InterPro" id="IPR021829">
    <property type="entry name" value="DUF3419"/>
</dbReference>
<feature type="transmembrane region" description="Helical" evidence="1">
    <location>
        <begin position="21"/>
        <end position="41"/>
    </location>
</feature>
<keyword evidence="1" id="KW-1133">Transmembrane helix</keyword>